<sequence>MKLIMVDDSEEKNPRRVGLGHLVGVGAVVFPEEGVVFYRDEIRRIRTRYGVPTETELKWSPDGDSWLKSPAGSAVRTQLRREMLQLAHYVGAVSVVIVWNRGDCEWSVEDTRKEVLKYLYDKVSLCVRDLPGSSIGLVIADEPGGGAKDHKAWLAGTLRLTEAGTVWTKPEQIALPIVMAPSHHVSHLQLADLVAASTVAAVAGNPYALELLPDLSMIAHRNNAGSVGGSGLTIWPKESDNLYHYLYGDTVRMQNGRGFLLPEPSWRYSVDDGLK</sequence>
<evidence type="ECO:0000313" key="1">
    <source>
        <dbReference type="EMBL" id="ACU37170.1"/>
    </source>
</evidence>
<keyword evidence="2" id="KW-1185">Reference proteome</keyword>
<evidence type="ECO:0000313" key="2">
    <source>
        <dbReference type="Proteomes" id="UP000002213"/>
    </source>
</evidence>
<name>C6W8S1_ACTMD</name>
<reference evidence="1 2" key="1">
    <citation type="journal article" date="2009" name="Stand. Genomic Sci.">
        <title>Complete genome sequence of Actinosynnema mirum type strain (101).</title>
        <authorList>
            <person name="Land M."/>
            <person name="Lapidus A."/>
            <person name="Mayilraj S."/>
            <person name="Chen F."/>
            <person name="Copeland A."/>
            <person name="Del Rio T.G."/>
            <person name="Nolan M."/>
            <person name="Lucas S."/>
            <person name="Tice H."/>
            <person name="Cheng J.F."/>
            <person name="Chertkov O."/>
            <person name="Bruce D."/>
            <person name="Goodwin L."/>
            <person name="Pitluck S."/>
            <person name="Rohde M."/>
            <person name="Goker M."/>
            <person name="Pati A."/>
            <person name="Ivanova N."/>
            <person name="Mavromatis K."/>
            <person name="Chen A."/>
            <person name="Palaniappan K."/>
            <person name="Hauser L."/>
            <person name="Chang Y.J."/>
            <person name="Jeffries C.C."/>
            <person name="Brettin T."/>
            <person name="Detter J.C."/>
            <person name="Han C."/>
            <person name="Chain P."/>
            <person name="Tindall B.J."/>
            <person name="Bristow J."/>
            <person name="Eisen J.A."/>
            <person name="Markowitz V."/>
            <person name="Hugenholtz P."/>
            <person name="Kyrpides N.C."/>
            <person name="Klenk H.P."/>
        </authorList>
    </citation>
    <scope>NUCLEOTIDE SEQUENCE [LARGE SCALE GENOMIC DNA]</scope>
    <source>
        <strain evidence="2">ATCC 29888 / DSM 43827 / JCM 3225 / NBRC 14064 / NCIMB 13271 / NRRL B-12336 / IMRU 3971 / 101</strain>
    </source>
</reference>
<dbReference type="EMBL" id="CP001630">
    <property type="protein sequence ID" value="ACU37170.1"/>
    <property type="molecule type" value="Genomic_DNA"/>
</dbReference>
<gene>
    <name evidence="1" type="ordered locus">Amir_3263</name>
</gene>
<evidence type="ECO:0008006" key="3">
    <source>
        <dbReference type="Google" id="ProtNLM"/>
    </source>
</evidence>
<dbReference type="RefSeq" id="WP_015802059.1">
    <property type="nucleotide sequence ID" value="NC_013093.1"/>
</dbReference>
<protein>
    <recommendedName>
        <fullName evidence="3">DUF3800 domain-containing protein</fullName>
    </recommendedName>
</protein>
<dbReference type="AlphaFoldDB" id="C6W8S1"/>
<dbReference type="STRING" id="446462.Amir_3263"/>
<dbReference type="OrthoDB" id="3523947at2"/>
<dbReference type="Proteomes" id="UP000002213">
    <property type="component" value="Chromosome"/>
</dbReference>
<dbReference type="KEGG" id="ami:Amir_3263"/>
<dbReference type="HOGENOM" id="CLU_1010598_0_0_11"/>
<accession>C6W8S1</accession>
<organism evidence="1 2">
    <name type="scientific">Actinosynnema mirum (strain ATCC 29888 / DSM 43827 / JCM 3225 / NBRC 14064 / NCIMB 13271 / NRRL B-12336 / IMRU 3971 / 101)</name>
    <dbReference type="NCBI Taxonomy" id="446462"/>
    <lineage>
        <taxon>Bacteria</taxon>
        <taxon>Bacillati</taxon>
        <taxon>Actinomycetota</taxon>
        <taxon>Actinomycetes</taxon>
        <taxon>Pseudonocardiales</taxon>
        <taxon>Pseudonocardiaceae</taxon>
        <taxon>Actinosynnema</taxon>
    </lineage>
</organism>
<proteinExistence type="predicted"/>